<evidence type="ECO:0000256" key="4">
    <source>
        <dbReference type="ARBA" id="ARBA00022475"/>
    </source>
</evidence>
<keyword evidence="15" id="KW-1185">Reference proteome</keyword>
<proteinExistence type="inferred from homology"/>
<dbReference type="GO" id="GO:0048038">
    <property type="term" value="F:quinone binding"/>
    <property type="evidence" value="ECO:0007669"/>
    <property type="project" value="UniProtKB-UniRule"/>
</dbReference>
<dbReference type="GO" id="GO:0005886">
    <property type="term" value="C:plasma membrane"/>
    <property type="evidence" value="ECO:0007669"/>
    <property type="project" value="UniProtKB-SubCell"/>
</dbReference>
<dbReference type="FunFam" id="1.20.120.1200:FF:000001">
    <property type="entry name" value="NADH-quinone oxidoreductase subunit J"/>
    <property type="match status" value="1"/>
</dbReference>
<keyword evidence="9 13" id="KW-0520">NAD</keyword>
<keyword evidence="5 13" id="KW-0812">Transmembrane</keyword>
<evidence type="ECO:0000256" key="9">
    <source>
        <dbReference type="ARBA" id="ARBA00023027"/>
    </source>
</evidence>
<reference evidence="14 15" key="1">
    <citation type="submission" date="2013-10" db="EMBL/GenBank/DDBJ databases">
        <title>Salinisphaera orenii MK-B5 Genome Sequencing.</title>
        <authorList>
            <person name="Lai Q."/>
            <person name="Li C."/>
            <person name="Shao Z."/>
        </authorList>
    </citation>
    <scope>NUCLEOTIDE SEQUENCE [LARGE SCALE GENOMIC DNA]</scope>
    <source>
        <strain evidence="14 15">MK-B5</strain>
    </source>
</reference>
<keyword evidence="4 13" id="KW-1003">Cell membrane</keyword>
<keyword evidence="8 13" id="KW-1133">Transmembrane helix</keyword>
<feature type="transmembrane region" description="Helical" evidence="13">
    <location>
        <begin position="53"/>
        <end position="73"/>
    </location>
</feature>
<evidence type="ECO:0000256" key="6">
    <source>
        <dbReference type="ARBA" id="ARBA00022719"/>
    </source>
</evidence>
<dbReference type="EC" id="7.1.1.-" evidence="13"/>
<comment type="catalytic activity">
    <reaction evidence="12 13">
        <text>a quinone + NADH + 5 H(+)(in) = a quinol + NAD(+) + 4 H(+)(out)</text>
        <dbReference type="Rhea" id="RHEA:57888"/>
        <dbReference type="ChEBI" id="CHEBI:15378"/>
        <dbReference type="ChEBI" id="CHEBI:24646"/>
        <dbReference type="ChEBI" id="CHEBI:57540"/>
        <dbReference type="ChEBI" id="CHEBI:57945"/>
        <dbReference type="ChEBI" id="CHEBI:132124"/>
    </reaction>
</comment>
<dbReference type="EMBL" id="AYKH01000040">
    <property type="protein sequence ID" value="ROO24917.1"/>
    <property type="molecule type" value="Genomic_DNA"/>
</dbReference>
<dbReference type="Proteomes" id="UP000283993">
    <property type="component" value="Unassembled WGS sequence"/>
</dbReference>
<accession>A0A423PH46</accession>
<evidence type="ECO:0000256" key="10">
    <source>
        <dbReference type="ARBA" id="ARBA00023136"/>
    </source>
</evidence>
<comment type="subcellular location">
    <subcellularLocation>
        <location evidence="1 13">Cell membrane</location>
        <topology evidence="1 13">Multi-pass membrane protein</topology>
    </subcellularLocation>
</comment>
<dbReference type="Pfam" id="PF00499">
    <property type="entry name" value="Oxidored_q3"/>
    <property type="match status" value="1"/>
</dbReference>
<comment type="subunit">
    <text evidence="11">Composed of 13 different subunits. Subunits NuoA, H, J, K, L, M, N constitute the membrane sector of the complex.</text>
</comment>
<keyword evidence="14" id="KW-0560">Oxidoreductase</keyword>
<evidence type="ECO:0000256" key="3">
    <source>
        <dbReference type="ARBA" id="ARBA00019907"/>
    </source>
</evidence>
<protein>
    <recommendedName>
        <fullName evidence="3 13">NADH-quinone oxidoreductase subunit J</fullName>
        <ecNumber evidence="13">7.1.1.-</ecNumber>
    </recommendedName>
</protein>
<feature type="transmembrane region" description="Helical" evidence="13">
    <location>
        <begin position="93"/>
        <end position="114"/>
    </location>
</feature>
<evidence type="ECO:0000256" key="12">
    <source>
        <dbReference type="ARBA" id="ARBA00047712"/>
    </source>
</evidence>
<feature type="transmembrane region" description="Helical" evidence="13">
    <location>
        <begin position="135"/>
        <end position="159"/>
    </location>
</feature>
<gene>
    <name evidence="14" type="ORF">SAOR_13075</name>
</gene>
<keyword evidence="10 13" id="KW-0472">Membrane</keyword>
<evidence type="ECO:0000313" key="15">
    <source>
        <dbReference type="Proteomes" id="UP000283993"/>
    </source>
</evidence>
<evidence type="ECO:0000256" key="13">
    <source>
        <dbReference type="RuleBase" id="RU004429"/>
    </source>
</evidence>
<keyword evidence="6 13" id="KW-0874">Quinone</keyword>
<dbReference type="PANTHER" id="PTHR33269:SF17">
    <property type="entry name" value="NADH-UBIQUINONE OXIDOREDUCTASE CHAIN 6"/>
    <property type="match status" value="1"/>
</dbReference>
<comment type="similarity">
    <text evidence="2 13">Belongs to the complex I subunit 6 family.</text>
</comment>
<evidence type="ECO:0000313" key="14">
    <source>
        <dbReference type="EMBL" id="ROO24917.1"/>
    </source>
</evidence>
<comment type="function">
    <text evidence="13">NDH-1 shuttles electrons from NADH, via FMN and iron-sulfur (Fe-S) centers, to quinones in the respiratory chain. Couples the redox reaction to proton translocation (for every two electrons transferred, four hydrogen ions are translocated across the cytoplasmic membrane), and thus conserves the redox energy in a proton gradient.</text>
</comment>
<keyword evidence="7" id="KW-1278">Translocase</keyword>
<dbReference type="RefSeq" id="WP_123589564.1">
    <property type="nucleotide sequence ID" value="NZ_AYKH01000040.1"/>
</dbReference>
<dbReference type="InterPro" id="IPR001457">
    <property type="entry name" value="NADH_UbQ/plastoQ_OxRdtase_su6"/>
</dbReference>
<dbReference type="Gene3D" id="1.20.120.1200">
    <property type="entry name" value="NADH-ubiquinone/plastoquinone oxidoreductase chain 6, subunit NuoJ"/>
    <property type="match status" value="1"/>
</dbReference>
<dbReference type="GO" id="GO:0016491">
    <property type="term" value="F:oxidoreductase activity"/>
    <property type="evidence" value="ECO:0007669"/>
    <property type="project" value="UniProtKB-KW"/>
</dbReference>
<comment type="caution">
    <text evidence="13">Lacks conserved residue(s) required for the propagation of feature annotation.</text>
</comment>
<dbReference type="InterPro" id="IPR042106">
    <property type="entry name" value="Nuo/plastoQ_OxRdtase_6_NuoJ"/>
</dbReference>
<organism evidence="14 15">
    <name type="scientific">Salinisphaera orenii MK-B5</name>
    <dbReference type="NCBI Taxonomy" id="856730"/>
    <lineage>
        <taxon>Bacteria</taxon>
        <taxon>Pseudomonadati</taxon>
        <taxon>Pseudomonadota</taxon>
        <taxon>Gammaproteobacteria</taxon>
        <taxon>Salinisphaerales</taxon>
        <taxon>Salinisphaeraceae</taxon>
        <taxon>Salinisphaera</taxon>
    </lineage>
</organism>
<evidence type="ECO:0000256" key="8">
    <source>
        <dbReference type="ARBA" id="ARBA00022989"/>
    </source>
</evidence>
<keyword evidence="14" id="KW-0830">Ubiquinone</keyword>
<evidence type="ECO:0000256" key="7">
    <source>
        <dbReference type="ARBA" id="ARBA00022967"/>
    </source>
</evidence>
<evidence type="ECO:0000256" key="11">
    <source>
        <dbReference type="ARBA" id="ARBA00025811"/>
    </source>
</evidence>
<sequence>MEIAFYTAAIVAVAATMRVITCANAVHALLYLITSLLAVAVVFYALGAPFAAALEVIVYAGAIMVLFVFVVMMLNFNAETTQRERSWLAPRLWAGPGVLGLVLLGVVAVALGGVESGAHIDGTPLNAREIGMQMFGPYVLVVELAAFVLLAALVVAAHLGREERPPDHVKTAREGRNARKS</sequence>
<dbReference type="NCBIfam" id="NF005162">
    <property type="entry name" value="PRK06638.1-1"/>
    <property type="match status" value="1"/>
</dbReference>
<evidence type="ECO:0000256" key="2">
    <source>
        <dbReference type="ARBA" id="ARBA00005698"/>
    </source>
</evidence>
<dbReference type="PANTHER" id="PTHR33269">
    <property type="entry name" value="NADH-UBIQUINONE OXIDOREDUCTASE CHAIN 6"/>
    <property type="match status" value="1"/>
</dbReference>
<comment type="caution">
    <text evidence="14">The sequence shown here is derived from an EMBL/GenBank/DDBJ whole genome shotgun (WGS) entry which is preliminary data.</text>
</comment>
<dbReference type="GO" id="GO:0008137">
    <property type="term" value="F:NADH dehydrogenase (ubiquinone) activity"/>
    <property type="evidence" value="ECO:0007669"/>
    <property type="project" value="UniProtKB-UniRule"/>
</dbReference>
<name>A0A423PH46_9GAMM</name>
<evidence type="ECO:0000256" key="5">
    <source>
        <dbReference type="ARBA" id="ARBA00022692"/>
    </source>
</evidence>
<evidence type="ECO:0000256" key="1">
    <source>
        <dbReference type="ARBA" id="ARBA00004651"/>
    </source>
</evidence>
<dbReference type="AlphaFoldDB" id="A0A423PH46"/>
<feature type="transmembrane region" description="Helical" evidence="13">
    <location>
        <begin position="28"/>
        <end position="46"/>
    </location>
</feature>